<feature type="compositionally biased region" description="Polar residues" evidence="1">
    <location>
        <begin position="147"/>
        <end position="158"/>
    </location>
</feature>
<dbReference type="InterPro" id="IPR001544">
    <property type="entry name" value="Aminotrans_IV"/>
</dbReference>
<dbReference type="OrthoDB" id="5288718at2759"/>
<evidence type="ECO:0000256" key="1">
    <source>
        <dbReference type="SAM" id="MobiDB-lite"/>
    </source>
</evidence>
<feature type="region of interest" description="Disordered" evidence="1">
    <location>
        <begin position="127"/>
        <end position="158"/>
    </location>
</feature>
<evidence type="ECO:0008006" key="4">
    <source>
        <dbReference type="Google" id="ProtNLM"/>
    </source>
</evidence>
<dbReference type="Proteomes" id="UP000799772">
    <property type="component" value="Unassembled WGS sequence"/>
</dbReference>
<dbReference type="InterPro" id="IPR043131">
    <property type="entry name" value="BCAT-like_N"/>
</dbReference>
<dbReference type="Gene3D" id="3.30.470.10">
    <property type="match status" value="1"/>
</dbReference>
<dbReference type="EMBL" id="ML978136">
    <property type="protein sequence ID" value="KAF2093819.1"/>
    <property type="molecule type" value="Genomic_DNA"/>
</dbReference>
<accession>A0A9P4M5G7</accession>
<comment type="caution">
    <text evidence="2">The sequence shown here is derived from an EMBL/GenBank/DDBJ whole genome shotgun (WGS) entry which is preliminary data.</text>
</comment>
<dbReference type="InterPro" id="IPR043132">
    <property type="entry name" value="BCAT-like_C"/>
</dbReference>
<protein>
    <recommendedName>
        <fullName evidence="4">Aminodeoxychorismate lyase</fullName>
    </recommendedName>
</protein>
<dbReference type="GO" id="GO:0003824">
    <property type="term" value="F:catalytic activity"/>
    <property type="evidence" value="ECO:0007669"/>
    <property type="project" value="InterPro"/>
</dbReference>
<proteinExistence type="predicted"/>
<reference evidence="2" key="1">
    <citation type="journal article" date="2020" name="Stud. Mycol.">
        <title>101 Dothideomycetes genomes: a test case for predicting lifestyles and emergence of pathogens.</title>
        <authorList>
            <person name="Haridas S."/>
            <person name="Albert R."/>
            <person name="Binder M."/>
            <person name="Bloem J."/>
            <person name="Labutti K."/>
            <person name="Salamov A."/>
            <person name="Andreopoulos B."/>
            <person name="Baker S."/>
            <person name="Barry K."/>
            <person name="Bills G."/>
            <person name="Bluhm B."/>
            <person name="Cannon C."/>
            <person name="Castanera R."/>
            <person name="Culley D."/>
            <person name="Daum C."/>
            <person name="Ezra D."/>
            <person name="Gonzalez J."/>
            <person name="Henrissat B."/>
            <person name="Kuo A."/>
            <person name="Liang C."/>
            <person name="Lipzen A."/>
            <person name="Lutzoni F."/>
            <person name="Magnuson J."/>
            <person name="Mondo S."/>
            <person name="Nolan M."/>
            <person name="Ohm R."/>
            <person name="Pangilinan J."/>
            <person name="Park H.-J."/>
            <person name="Ramirez L."/>
            <person name="Alfaro M."/>
            <person name="Sun H."/>
            <person name="Tritt A."/>
            <person name="Yoshinaga Y."/>
            <person name="Zwiers L.-H."/>
            <person name="Turgeon B."/>
            <person name="Goodwin S."/>
            <person name="Spatafora J."/>
            <person name="Crous P."/>
            <person name="Grigoriev I."/>
        </authorList>
    </citation>
    <scope>NUCLEOTIDE SEQUENCE</scope>
    <source>
        <strain evidence="2">CBS 133067</strain>
    </source>
</reference>
<dbReference type="InterPro" id="IPR036038">
    <property type="entry name" value="Aminotransferase-like"/>
</dbReference>
<dbReference type="Gene3D" id="3.20.10.10">
    <property type="entry name" value="D-amino Acid Aminotransferase, subunit A, domain 2"/>
    <property type="match status" value="1"/>
</dbReference>
<name>A0A9P4M5G7_9PEZI</name>
<sequence>MTSHSDVAIFTSLRYDPQCAQVEPENGPFYMLHLHRDRLVESARYFGFESAIDRFEGKDGLDWLKESLEGKVKEWKRQSESGGGDNGPLKIRAIFTSTGYMTAEISSVPSVSKEALYPSTLLPPPPASELPSIKPFKPSAATGGALHTTSSSNPSQPTWHITLDTQPTTSGPYNTFKTLNRKAYEEARERVLPTARKEYQQYANHEVLMYDENGSASETSLCSVYFWRGGKWVTPPVTHLPYDVKKSGNGHHGPGAGQEGDKKMFRWGQRGTTRRYALAEGLCKEEDVKTKDLKPGEVCWISNGVRGFAMAVLGEGGGLAAGNNTGKE</sequence>
<gene>
    <name evidence="2" type="ORF">NA57DRAFT_80821</name>
</gene>
<organism evidence="2 3">
    <name type="scientific">Rhizodiscina lignyota</name>
    <dbReference type="NCBI Taxonomy" id="1504668"/>
    <lineage>
        <taxon>Eukaryota</taxon>
        <taxon>Fungi</taxon>
        <taxon>Dikarya</taxon>
        <taxon>Ascomycota</taxon>
        <taxon>Pezizomycotina</taxon>
        <taxon>Dothideomycetes</taxon>
        <taxon>Pleosporomycetidae</taxon>
        <taxon>Aulographales</taxon>
        <taxon>Rhizodiscinaceae</taxon>
        <taxon>Rhizodiscina</taxon>
    </lineage>
</organism>
<dbReference type="AlphaFoldDB" id="A0A9P4M5G7"/>
<keyword evidence="3" id="KW-1185">Reference proteome</keyword>
<evidence type="ECO:0000313" key="2">
    <source>
        <dbReference type="EMBL" id="KAF2093819.1"/>
    </source>
</evidence>
<dbReference type="SUPFAM" id="SSF56752">
    <property type="entry name" value="D-aminoacid aminotransferase-like PLP-dependent enzymes"/>
    <property type="match status" value="1"/>
</dbReference>
<dbReference type="Pfam" id="PF01063">
    <property type="entry name" value="Aminotran_4"/>
    <property type="match status" value="1"/>
</dbReference>
<evidence type="ECO:0000313" key="3">
    <source>
        <dbReference type="Proteomes" id="UP000799772"/>
    </source>
</evidence>